<gene>
    <name evidence="1" type="ORF">UW92_C0001G0021</name>
</gene>
<name>A0A0G1L985_9BACT</name>
<dbReference type="EMBL" id="LCKF01000001">
    <property type="protein sequence ID" value="KKT92455.1"/>
    <property type="molecule type" value="Genomic_DNA"/>
</dbReference>
<proteinExistence type="predicted"/>
<organism evidence="1 2">
    <name type="scientific">Candidatus Jorgensenbacteria bacterium GW2011_GWA2_45_13</name>
    <dbReference type="NCBI Taxonomy" id="1618662"/>
    <lineage>
        <taxon>Bacteria</taxon>
        <taxon>Candidatus Joergenseniibacteriota</taxon>
    </lineage>
</organism>
<protein>
    <submittedName>
        <fullName evidence="1">Uncharacterized protein</fullName>
    </submittedName>
</protein>
<comment type="caution">
    <text evidence="1">The sequence shown here is derived from an EMBL/GenBank/DDBJ whole genome shotgun (WGS) entry which is preliminary data.</text>
</comment>
<dbReference type="AlphaFoldDB" id="A0A0G1L985"/>
<dbReference type="Proteomes" id="UP000033966">
    <property type="component" value="Unassembled WGS sequence"/>
</dbReference>
<evidence type="ECO:0000313" key="2">
    <source>
        <dbReference type="Proteomes" id="UP000033966"/>
    </source>
</evidence>
<reference evidence="1 2" key="1">
    <citation type="journal article" date="2015" name="Nature">
        <title>rRNA introns, odd ribosomes, and small enigmatic genomes across a large radiation of phyla.</title>
        <authorList>
            <person name="Brown C.T."/>
            <person name="Hug L.A."/>
            <person name="Thomas B.C."/>
            <person name="Sharon I."/>
            <person name="Castelle C.J."/>
            <person name="Singh A."/>
            <person name="Wilkins M.J."/>
            <person name="Williams K.H."/>
            <person name="Banfield J.F."/>
        </authorList>
    </citation>
    <scope>NUCLEOTIDE SEQUENCE [LARGE SCALE GENOMIC DNA]</scope>
</reference>
<evidence type="ECO:0000313" key="1">
    <source>
        <dbReference type="EMBL" id="KKT92455.1"/>
    </source>
</evidence>
<accession>A0A0G1L985</accession>
<sequence>MASTMEMETRTKIASKICQGLSSNKFSRELPTNENELLRRLDSDVPAHLLGLWGGSKEGNRNRANKSDAESLDFVYSVRGRLAEYSGMKASASLLFCDIHHKLANGRQDKEIRAYFESLKPLVEERGFELIGLQSVVGKAPVLRNYIDDHSLLAAQKILSDQRVLEKTIKSAKRHSQQIGSGTAPGKVVEIYVAIEVYFLHEVDRIFHHLPIFFSFSDPEVQKPIATASEIPMFHFHSNSRRRHECPWYS</sequence>